<protein>
    <submittedName>
        <fullName evidence="2">Uncharacterized protein</fullName>
    </submittedName>
</protein>
<dbReference type="EMBL" id="GBXM01074483">
    <property type="protein sequence ID" value="JAH34094.1"/>
    <property type="molecule type" value="Transcribed_RNA"/>
</dbReference>
<reference evidence="2" key="2">
    <citation type="journal article" date="2015" name="Fish Shellfish Immunol.">
        <title>Early steps in the European eel (Anguilla anguilla)-Vibrio vulnificus interaction in the gills: Role of the RtxA13 toxin.</title>
        <authorList>
            <person name="Callol A."/>
            <person name="Pajuelo D."/>
            <person name="Ebbesson L."/>
            <person name="Teles M."/>
            <person name="MacKenzie S."/>
            <person name="Amaro C."/>
        </authorList>
    </citation>
    <scope>NUCLEOTIDE SEQUENCE</scope>
</reference>
<dbReference type="AlphaFoldDB" id="A0A0E9RXZ1"/>
<feature type="region of interest" description="Disordered" evidence="1">
    <location>
        <begin position="1"/>
        <end position="21"/>
    </location>
</feature>
<feature type="compositionally biased region" description="Polar residues" evidence="1">
    <location>
        <begin position="1"/>
        <end position="15"/>
    </location>
</feature>
<reference evidence="2" key="1">
    <citation type="submission" date="2014-11" db="EMBL/GenBank/DDBJ databases">
        <authorList>
            <person name="Amaro Gonzalez C."/>
        </authorList>
    </citation>
    <scope>NUCLEOTIDE SEQUENCE</scope>
</reference>
<evidence type="ECO:0000256" key="1">
    <source>
        <dbReference type="SAM" id="MobiDB-lite"/>
    </source>
</evidence>
<sequence>MVQSAPPTNQSQSTSDIHHTQTLTTSTSTIIKWIGLSLVNCCLVVKKSSYPQNY</sequence>
<organism evidence="2">
    <name type="scientific">Anguilla anguilla</name>
    <name type="common">European freshwater eel</name>
    <name type="synonym">Muraena anguilla</name>
    <dbReference type="NCBI Taxonomy" id="7936"/>
    <lineage>
        <taxon>Eukaryota</taxon>
        <taxon>Metazoa</taxon>
        <taxon>Chordata</taxon>
        <taxon>Craniata</taxon>
        <taxon>Vertebrata</taxon>
        <taxon>Euteleostomi</taxon>
        <taxon>Actinopterygii</taxon>
        <taxon>Neopterygii</taxon>
        <taxon>Teleostei</taxon>
        <taxon>Anguilliformes</taxon>
        <taxon>Anguillidae</taxon>
        <taxon>Anguilla</taxon>
    </lineage>
</organism>
<accession>A0A0E9RXZ1</accession>
<name>A0A0E9RXZ1_ANGAN</name>
<evidence type="ECO:0000313" key="2">
    <source>
        <dbReference type="EMBL" id="JAH34094.1"/>
    </source>
</evidence>
<proteinExistence type="predicted"/>